<reference evidence="1 2" key="1">
    <citation type="submission" date="2012-05" db="EMBL/GenBank/DDBJ databases">
        <title>Genome sequence of Helicobacter pylori Hp P-11b.</title>
        <authorList>
            <person name="Blanchard T.G."/>
            <person name="Czinn S.J."/>
            <person name="McCracken C."/>
            <person name="Abolude K."/>
            <person name="Maroo A."/>
            <person name="Santana-Cruz I."/>
            <person name="Tallon L.J."/>
            <person name="Ficke F.W.F."/>
        </authorList>
    </citation>
    <scope>NUCLEOTIDE SEQUENCE [LARGE SCALE GENOMIC DNA]</scope>
    <source>
        <strain evidence="1 2">Hp P-11b</strain>
    </source>
</reference>
<dbReference type="AlphaFoldDB" id="I9YQ10"/>
<dbReference type="EMBL" id="AKQH01000001">
    <property type="protein sequence ID" value="EJC30925.1"/>
    <property type="molecule type" value="Genomic_DNA"/>
</dbReference>
<sequence length="40" mass="4737">MGDLVLGLKRALKRKIPPCFLMSLNKLNEFYYKMKSKTME</sequence>
<proteinExistence type="predicted"/>
<evidence type="ECO:0000313" key="1">
    <source>
        <dbReference type="EMBL" id="EJC30925.1"/>
    </source>
</evidence>
<comment type="caution">
    <text evidence="1">The sequence shown here is derived from an EMBL/GenBank/DDBJ whole genome shotgun (WGS) entry which is preliminary data.</text>
</comment>
<name>I9YQ10_HELPX</name>
<evidence type="ECO:0000313" key="2">
    <source>
        <dbReference type="Proteomes" id="UP000005601"/>
    </source>
</evidence>
<accession>I9YQ10</accession>
<dbReference type="PATRIC" id="fig|992106.3.peg.219"/>
<dbReference type="Proteomes" id="UP000005601">
    <property type="component" value="Unassembled WGS sequence"/>
</dbReference>
<protein>
    <submittedName>
        <fullName evidence="1">Uncharacterized protein</fullName>
    </submittedName>
</protein>
<organism evidence="1 2">
    <name type="scientific">Helicobacter pylori Hp P-11b</name>
    <dbReference type="NCBI Taxonomy" id="992106"/>
    <lineage>
        <taxon>Bacteria</taxon>
        <taxon>Pseudomonadati</taxon>
        <taxon>Campylobacterota</taxon>
        <taxon>Epsilonproteobacteria</taxon>
        <taxon>Campylobacterales</taxon>
        <taxon>Helicobacteraceae</taxon>
        <taxon>Helicobacter</taxon>
    </lineage>
</organism>
<gene>
    <name evidence="1" type="ORF">HPHPP11B_0228</name>
</gene>